<dbReference type="KEGG" id="nai:NECAME_17756"/>
<organism evidence="4 5">
    <name type="scientific">Necator americanus</name>
    <name type="common">Human hookworm</name>
    <dbReference type="NCBI Taxonomy" id="51031"/>
    <lineage>
        <taxon>Eukaryota</taxon>
        <taxon>Metazoa</taxon>
        <taxon>Ecdysozoa</taxon>
        <taxon>Nematoda</taxon>
        <taxon>Chromadorea</taxon>
        <taxon>Rhabditida</taxon>
        <taxon>Rhabditina</taxon>
        <taxon>Rhabditomorpha</taxon>
        <taxon>Strongyloidea</taxon>
        <taxon>Ancylostomatidae</taxon>
        <taxon>Bunostominae</taxon>
        <taxon>Necator</taxon>
    </lineage>
</organism>
<proteinExistence type="predicted"/>
<feature type="domain" description="Aminotransferase class V" evidence="3">
    <location>
        <begin position="1"/>
        <end position="155"/>
    </location>
</feature>
<dbReference type="PANTHER" id="PTHR21152:SF40">
    <property type="entry name" value="ALANINE--GLYOXYLATE AMINOTRANSFERASE"/>
    <property type="match status" value="1"/>
</dbReference>
<dbReference type="InterPro" id="IPR015421">
    <property type="entry name" value="PyrdxlP-dep_Trfase_major"/>
</dbReference>
<name>W2TKB4_NECAM</name>
<evidence type="ECO:0000259" key="3">
    <source>
        <dbReference type="Pfam" id="PF00266"/>
    </source>
</evidence>
<dbReference type="SUPFAM" id="SSF53383">
    <property type="entry name" value="PLP-dependent transferases"/>
    <property type="match status" value="1"/>
</dbReference>
<dbReference type="Proteomes" id="UP000053676">
    <property type="component" value="Unassembled WGS sequence"/>
</dbReference>
<keyword evidence="2" id="KW-0663">Pyridoxal phosphate</keyword>
<sequence>MDDWDVDCVYSATQKVLNAPPGLAPISFSDRAIQKIKNRKERVPSFYFDVLELGNYWGCDDQAKRYHHTAPISSVYALRAALAVIAKEGIDEGVRRHVENAKFLYEKLKEERLECFVEQEKWRLPCLTTVKVPEGVDWKGVMEEMMKQGTEIAGGLGPTVGKLWRIGTFGGNSDKQKIEKVVKLLAETIKKKSNI</sequence>
<dbReference type="GO" id="GO:0019265">
    <property type="term" value="P:glycine biosynthetic process, by transamination of glyoxylate"/>
    <property type="evidence" value="ECO:0007669"/>
    <property type="project" value="TreeGrafter"/>
</dbReference>
<dbReference type="STRING" id="51031.W2TKB4"/>
<dbReference type="GO" id="GO:0008453">
    <property type="term" value="F:alanine-glyoxylate transaminase activity"/>
    <property type="evidence" value="ECO:0007669"/>
    <property type="project" value="TreeGrafter"/>
</dbReference>
<dbReference type="OMA" id="HRMSSIN"/>
<protein>
    <recommendedName>
        <fullName evidence="3">Aminotransferase class V domain-containing protein</fullName>
    </recommendedName>
</protein>
<dbReference type="InterPro" id="IPR000192">
    <property type="entry name" value="Aminotrans_V_dom"/>
</dbReference>
<dbReference type="InterPro" id="IPR015424">
    <property type="entry name" value="PyrdxlP-dep_Trfase"/>
</dbReference>
<accession>W2TKB4</accession>
<dbReference type="EMBL" id="KI658526">
    <property type="protein sequence ID" value="ETN82228.1"/>
    <property type="molecule type" value="Genomic_DNA"/>
</dbReference>
<evidence type="ECO:0000313" key="5">
    <source>
        <dbReference type="Proteomes" id="UP000053676"/>
    </source>
</evidence>
<reference evidence="5" key="1">
    <citation type="journal article" date="2014" name="Nat. Genet.">
        <title>Genome of the human hookworm Necator americanus.</title>
        <authorList>
            <person name="Tang Y.T."/>
            <person name="Gao X."/>
            <person name="Rosa B.A."/>
            <person name="Abubucker S."/>
            <person name="Hallsworth-Pepin K."/>
            <person name="Martin J."/>
            <person name="Tyagi R."/>
            <person name="Heizer E."/>
            <person name="Zhang X."/>
            <person name="Bhonagiri-Palsikar V."/>
            <person name="Minx P."/>
            <person name="Warren W.C."/>
            <person name="Wang Q."/>
            <person name="Zhan B."/>
            <person name="Hotez P.J."/>
            <person name="Sternberg P.W."/>
            <person name="Dougall A."/>
            <person name="Gaze S.T."/>
            <person name="Mulvenna J."/>
            <person name="Sotillo J."/>
            <person name="Ranganathan S."/>
            <person name="Rabelo E.M."/>
            <person name="Wilson R.K."/>
            <person name="Felgner P.L."/>
            <person name="Bethony J."/>
            <person name="Hawdon J.M."/>
            <person name="Gasser R.B."/>
            <person name="Loukas A."/>
            <person name="Mitreva M."/>
        </authorList>
    </citation>
    <scope>NUCLEOTIDE SEQUENCE [LARGE SCALE GENOMIC DNA]</scope>
</reference>
<dbReference type="Pfam" id="PF00266">
    <property type="entry name" value="Aminotran_5"/>
    <property type="match status" value="1"/>
</dbReference>
<dbReference type="AlphaFoldDB" id="W2TKB4"/>
<dbReference type="GO" id="GO:0005777">
    <property type="term" value="C:peroxisome"/>
    <property type="evidence" value="ECO:0007669"/>
    <property type="project" value="TreeGrafter"/>
</dbReference>
<evidence type="ECO:0000256" key="1">
    <source>
        <dbReference type="ARBA" id="ARBA00001933"/>
    </source>
</evidence>
<keyword evidence="5" id="KW-1185">Reference proteome</keyword>
<dbReference type="GO" id="GO:0004760">
    <property type="term" value="F:L-serine-pyruvate transaminase activity"/>
    <property type="evidence" value="ECO:0007669"/>
    <property type="project" value="TreeGrafter"/>
</dbReference>
<evidence type="ECO:0000313" key="4">
    <source>
        <dbReference type="EMBL" id="ETN82228.1"/>
    </source>
</evidence>
<comment type="cofactor">
    <cofactor evidence="1">
        <name>pyridoxal 5'-phosphate</name>
        <dbReference type="ChEBI" id="CHEBI:597326"/>
    </cofactor>
</comment>
<dbReference type="InterPro" id="IPR015422">
    <property type="entry name" value="PyrdxlP-dep_Trfase_small"/>
</dbReference>
<dbReference type="OrthoDB" id="7403325at2759"/>
<gene>
    <name evidence="4" type="ORF">NECAME_17756</name>
</gene>
<dbReference type="Gene3D" id="3.90.1150.10">
    <property type="entry name" value="Aspartate Aminotransferase, domain 1"/>
    <property type="match status" value="1"/>
</dbReference>
<evidence type="ECO:0000256" key="2">
    <source>
        <dbReference type="ARBA" id="ARBA00022898"/>
    </source>
</evidence>
<dbReference type="Gene3D" id="3.40.640.10">
    <property type="entry name" value="Type I PLP-dependent aspartate aminotransferase-like (Major domain)"/>
    <property type="match status" value="1"/>
</dbReference>
<dbReference type="PANTHER" id="PTHR21152">
    <property type="entry name" value="AMINOTRANSFERASE CLASS V"/>
    <property type="match status" value="1"/>
</dbReference>